<evidence type="ECO:0000259" key="5">
    <source>
        <dbReference type="Pfam" id="PF25151"/>
    </source>
</evidence>
<evidence type="ECO:0000256" key="2">
    <source>
        <dbReference type="ARBA" id="ARBA00022694"/>
    </source>
</evidence>
<evidence type="ECO:0000259" key="4">
    <source>
        <dbReference type="Pfam" id="PF25150"/>
    </source>
</evidence>
<dbReference type="InterPro" id="IPR056842">
    <property type="entry name" value="THADA-like_TPR_C"/>
</dbReference>
<organism evidence="6 7">
    <name type="scientific">Tuber borchii</name>
    <name type="common">White truffle</name>
    <dbReference type="NCBI Taxonomy" id="42251"/>
    <lineage>
        <taxon>Eukaryota</taxon>
        <taxon>Fungi</taxon>
        <taxon>Dikarya</taxon>
        <taxon>Ascomycota</taxon>
        <taxon>Pezizomycotina</taxon>
        <taxon>Pezizomycetes</taxon>
        <taxon>Pezizales</taxon>
        <taxon>Tuberaceae</taxon>
        <taxon>Tuber</taxon>
    </lineage>
</organism>
<feature type="domain" description="tRNA (32-2'-O)-methyltransferase regulator THADA-like C-terminal TPR repeats region" evidence="5">
    <location>
        <begin position="737"/>
        <end position="875"/>
    </location>
</feature>
<name>A0A2T7A8R4_TUBBO</name>
<dbReference type="GO" id="GO:0030488">
    <property type="term" value="P:tRNA methylation"/>
    <property type="evidence" value="ECO:0007669"/>
    <property type="project" value="TreeGrafter"/>
</dbReference>
<keyword evidence="6" id="KW-0675">Receptor</keyword>
<evidence type="ECO:0000313" key="6">
    <source>
        <dbReference type="EMBL" id="PUU84105.1"/>
    </source>
</evidence>
<dbReference type="Pfam" id="PF25151">
    <property type="entry name" value="TPR_Trm732_C"/>
    <property type="match status" value="1"/>
</dbReference>
<dbReference type="Gene3D" id="1.25.10.10">
    <property type="entry name" value="Leucine-rich Repeat Variant"/>
    <property type="match status" value="1"/>
</dbReference>
<feature type="domain" description="DUF2428" evidence="3">
    <location>
        <begin position="491"/>
        <end position="735"/>
    </location>
</feature>
<comment type="similarity">
    <text evidence="1">Belongs to the THADA family.</text>
</comment>
<dbReference type="InterPro" id="IPR051954">
    <property type="entry name" value="tRNA_methyltransferase_THADA"/>
</dbReference>
<keyword evidence="7" id="KW-1185">Reference proteome</keyword>
<dbReference type="InterPro" id="IPR011989">
    <property type="entry name" value="ARM-like"/>
</dbReference>
<dbReference type="InterPro" id="IPR056843">
    <property type="entry name" value="THADA-like_TPR"/>
</dbReference>
<dbReference type="OrthoDB" id="73997at2759"/>
<dbReference type="Pfam" id="PF10350">
    <property type="entry name" value="DUF2428"/>
    <property type="match status" value="1"/>
</dbReference>
<gene>
    <name evidence="6" type="ORF">B9Z19DRAFT_1071032</name>
</gene>
<dbReference type="InterPro" id="IPR019442">
    <property type="entry name" value="THADA/TRM732_DUF2428"/>
</dbReference>
<evidence type="ECO:0000259" key="3">
    <source>
        <dbReference type="Pfam" id="PF10350"/>
    </source>
</evidence>
<accession>A0A2T7A8R4</accession>
<comment type="caution">
    <text evidence="6">The sequence shown here is derived from an EMBL/GenBank/DDBJ whole genome shotgun (WGS) entry which is preliminary data.</text>
</comment>
<feature type="domain" description="tRNA (32-2'-O)-methyltransferase regulator THADA-like TPR repeats region" evidence="4">
    <location>
        <begin position="55"/>
        <end position="357"/>
    </location>
</feature>
<dbReference type="STRING" id="42251.A0A2T7A8R4"/>
<dbReference type="PANTHER" id="PTHR14387">
    <property type="entry name" value="THADA/DEATH RECEPTOR INTERACTING PROTEIN"/>
    <property type="match status" value="1"/>
</dbReference>
<reference evidence="6 7" key="1">
    <citation type="submission" date="2017-04" db="EMBL/GenBank/DDBJ databases">
        <title>Draft genome sequence of Tuber borchii Vittad., a whitish edible truffle.</title>
        <authorList>
            <consortium name="DOE Joint Genome Institute"/>
            <person name="Murat C."/>
            <person name="Kuo A."/>
            <person name="Barry K.W."/>
            <person name="Clum A."/>
            <person name="Dockter R.B."/>
            <person name="Fauchery L."/>
            <person name="Iotti M."/>
            <person name="Kohler A."/>
            <person name="Labutti K."/>
            <person name="Lindquist E.A."/>
            <person name="Lipzen A."/>
            <person name="Ohm R.A."/>
            <person name="Wang M."/>
            <person name="Grigoriev I.V."/>
            <person name="Zambonelli A."/>
            <person name="Martin F.M."/>
        </authorList>
    </citation>
    <scope>NUCLEOTIDE SEQUENCE [LARGE SCALE GENOMIC DNA]</scope>
    <source>
        <strain evidence="6 7">Tbo3840</strain>
    </source>
</reference>
<dbReference type="Pfam" id="PF25150">
    <property type="entry name" value="TPR_Trm732"/>
    <property type="match status" value="1"/>
</dbReference>
<proteinExistence type="inferred from homology"/>
<evidence type="ECO:0000313" key="7">
    <source>
        <dbReference type="Proteomes" id="UP000244722"/>
    </source>
</evidence>
<dbReference type="EMBL" id="NESQ01000004">
    <property type="protein sequence ID" value="PUU84105.1"/>
    <property type="molecule type" value="Genomic_DNA"/>
</dbReference>
<protein>
    <submittedName>
        <fullName evidence="6">Putative death-receptor fusion protein-domain-containing protein</fullName>
    </submittedName>
</protein>
<dbReference type="SUPFAM" id="SSF48371">
    <property type="entry name" value="ARM repeat"/>
    <property type="match status" value="1"/>
</dbReference>
<dbReference type="PANTHER" id="PTHR14387:SF0">
    <property type="entry name" value="DUF2428 DOMAIN-CONTAINING PROTEIN"/>
    <property type="match status" value="1"/>
</dbReference>
<dbReference type="InterPro" id="IPR016024">
    <property type="entry name" value="ARM-type_fold"/>
</dbReference>
<keyword evidence="2" id="KW-0819">tRNA processing</keyword>
<dbReference type="GO" id="GO:0005829">
    <property type="term" value="C:cytosol"/>
    <property type="evidence" value="ECO:0007669"/>
    <property type="project" value="TreeGrafter"/>
</dbReference>
<evidence type="ECO:0000256" key="1">
    <source>
        <dbReference type="ARBA" id="ARBA00010409"/>
    </source>
</evidence>
<dbReference type="Proteomes" id="UP000244722">
    <property type="component" value="Unassembled WGS sequence"/>
</dbReference>
<sequence length="1342" mass="148645">MRKGVGAEWVFAKHSAIVGEMLMALRDRTLSPVIGKAVVGLLAARKAELNDLHRWIECWEEPLSTALRSEEVRGNVQVYALPGLFRLSPECFVQFVQGVWLGRYNQGNVSSESEVNLMSLLCCLKVGRDLGFVDEISDVANVDYSDSLGPTPIQLSSSFISPLLSHEHEHIRLAALTLTTHSPTLTKPLPTSAFRVLKSALPPLHAETDAEVRNLVIGSMRQLIERLGSTSYALDKDLQGLEKSALRLPKDQTIPSKMLGLKESITEAASFLGWYLNFLKTQLAPGANYQRVVTALRILIIIIRSGVDPSLVGPDDKAGKKKGLLHWSPSVQVDLFDKAMKRVLIDCLFNPFDDVRTMAAEVLKCAPDCGGSLRIILERGLRGMNTSGRARDADGVARSIDLWFHFALKCSPEAKFEELWGLTISAQSDQLGAVGLVLRVLELDYLKVAREDFQRAVRERPIYGLLSGLRLIFEGRGIYECAFKGPAGRIIISQILEYCVDIWRMSKDILCFVSPEGYVPQEMVDEEAEEDGDDGMDTQTVMSYCWRAVKESSALLGAIIRNADFGSGPQAPLSKQNFSDIGNVLLEQLLDIRHRGAFSAVSPSFIELCSRCLATQTLSDLPEQWLSKSILQIMGKSNSITRRSAGLPSLIVGIVIADPHPDRPLLRSTFEKLEEFARLPAVLSADGTKVNLPQVHALNCLRGMFTDSRLSSSSQEFLGRGLELSVSCFASEVWAIRNCGIMLFTALVNRLFGKRMTGTTEIRDFLERYPEVASVLLRSLNGEPGIEGVEQLYPALSLIARLEPSEAFDVGAIEPAVMRCLSSRFWKIREMAARSYSTLVSTRHVIEVIDQLLGDAEKSQKQNFVHGRLCAVKALLDRRGADSHEEVLGVLGGYWGTLVQSNNCAVTKASFLSLLNNSNIQQLLKKRPDDLEAQNLLSNLLEYCKTSQEVLREVSRSSTVGRSMLKEELAKSIYNLASYSNDLIPTLIGTMSGEDEELALYTSSHLFPSPLNLDQDTLASLDAILWTIIATHPWDQLRTIAVNLLSEYPPPRGAPEELLQERCEALLTLCTNASTEPCRIAALPAVATLITYLSHPTALLLKEVTKQVGLLGHEDNPFPTRQAAVSAVKALSPILTFETFNAAYFCLYNFLHDDDEDIRKEAAIVVKSVMKAEHTLLPLAAADALVDKMAKSFSEDEEFTREVVSRVVVNGDIKDQLKKVCARDKILFAREKQNLFLSVHGEVMRWAMVLGGLPENSRFIEDTLNAAVGVREFAREMGEEGPAGWMREEDVWVMFGQVAEGLGVIKRWRGDCGDEASEFLAEMKNLQAHELFVERLEKVLAV</sequence>
<dbReference type="Pfam" id="PF26523">
    <property type="entry name" value="Trm732_C"/>
    <property type="match status" value="1"/>
</dbReference>